<evidence type="ECO:0000313" key="5">
    <source>
        <dbReference type="Proteomes" id="UP000824120"/>
    </source>
</evidence>
<feature type="compositionally biased region" description="Polar residues" evidence="2">
    <location>
        <begin position="135"/>
        <end position="145"/>
    </location>
</feature>
<dbReference type="SUPFAM" id="SSF57756">
    <property type="entry name" value="Retrovirus zinc finger-like domains"/>
    <property type="match status" value="1"/>
</dbReference>
<accession>A0A9J5XJL8</accession>
<dbReference type="Proteomes" id="UP000824120">
    <property type="component" value="Chromosome 9"/>
</dbReference>
<feature type="compositionally biased region" description="Basic and acidic residues" evidence="2">
    <location>
        <begin position="119"/>
        <end position="130"/>
    </location>
</feature>
<feature type="domain" description="CCHC-type" evidence="3">
    <location>
        <begin position="33"/>
        <end position="48"/>
    </location>
</feature>
<dbReference type="GO" id="GO:0006542">
    <property type="term" value="P:glutamine biosynthetic process"/>
    <property type="evidence" value="ECO:0007669"/>
    <property type="project" value="InterPro"/>
</dbReference>
<keyword evidence="1" id="KW-0863">Zinc-finger</keyword>
<dbReference type="GO" id="GO:0003676">
    <property type="term" value="F:nucleic acid binding"/>
    <property type="evidence" value="ECO:0007669"/>
    <property type="project" value="InterPro"/>
</dbReference>
<dbReference type="GO" id="GO:0008270">
    <property type="term" value="F:zinc ion binding"/>
    <property type="evidence" value="ECO:0007669"/>
    <property type="project" value="UniProtKB-KW"/>
</dbReference>
<keyword evidence="1" id="KW-0862">Zinc</keyword>
<feature type="compositionally biased region" description="Polar residues" evidence="2">
    <location>
        <begin position="165"/>
        <end position="180"/>
    </location>
</feature>
<protein>
    <recommendedName>
        <fullName evidence="3">CCHC-type domain-containing protein</fullName>
    </recommendedName>
</protein>
<dbReference type="AlphaFoldDB" id="A0A9J5XJL8"/>
<feature type="region of interest" description="Disordered" evidence="2">
    <location>
        <begin position="93"/>
        <end position="151"/>
    </location>
</feature>
<gene>
    <name evidence="4" type="ORF">H5410_047910</name>
</gene>
<evidence type="ECO:0000259" key="3">
    <source>
        <dbReference type="PROSITE" id="PS50158"/>
    </source>
</evidence>
<dbReference type="InterPro" id="IPR001878">
    <property type="entry name" value="Znf_CCHC"/>
</dbReference>
<dbReference type="InterPro" id="IPR036875">
    <property type="entry name" value="Znf_CCHC_sf"/>
</dbReference>
<dbReference type="GO" id="GO:0004356">
    <property type="term" value="F:glutamine synthetase activity"/>
    <property type="evidence" value="ECO:0007669"/>
    <property type="project" value="InterPro"/>
</dbReference>
<evidence type="ECO:0000256" key="2">
    <source>
        <dbReference type="SAM" id="MobiDB-lite"/>
    </source>
</evidence>
<sequence length="243" mass="27209">MLHRINSSNHSSNRSNRSISNLYSPENSTKITCFTCGELGHKSLNCRKYSLENGFGDRKLLIIKDPKILGYLKETNLTVLQEQSKKTYKKGMWLRPAASSDEDEGEQQRPAMRTPAATSERRRAANDKPVDPTGKQETTAMQGPTLTDEPLYHFPSFLRRRISHQEQCTARTTTPQLRSSKQCRENDAAPNGQHPPTSASSLLRPSHSSKFWESTCATISKPVKDASELPKWNYDGSSTGQAP</sequence>
<organism evidence="4 5">
    <name type="scientific">Solanum commersonii</name>
    <name type="common">Commerson's wild potato</name>
    <name type="synonym">Commerson's nightshade</name>
    <dbReference type="NCBI Taxonomy" id="4109"/>
    <lineage>
        <taxon>Eukaryota</taxon>
        <taxon>Viridiplantae</taxon>
        <taxon>Streptophyta</taxon>
        <taxon>Embryophyta</taxon>
        <taxon>Tracheophyta</taxon>
        <taxon>Spermatophyta</taxon>
        <taxon>Magnoliopsida</taxon>
        <taxon>eudicotyledons</taxon>
        <taxon>Gunneridae</taxon>
        <taxon>Pentapetalae</taxon>
        <taxon>asterids</taxon>
        <taxon>lamiids</taxon>
        <taxon>Solanales</taxon>
        <taxon>Solanaceae</taxon>
        <taxon>Solanoideae</taxon>
        <taxon>Solaneae</taxon>
        <taxon>Solanum</taxon>
    </lineage>
</organism>
<evidence type="ECO:0000256" key="1">
    <source>
        <dbReference type="PROSITE-ProRule" id="PRU00047"/>
    </source>
</evidence>
<dbReference type="InterPro" id="IPR036651">
    <property type="entry name" value="Gln_synt_N_sf"/>
</dbReference>
<dbReference type="PROSITE" id="PS50158">
    <property type="entry name" value="ZF_CCHC"/>
    <property type="match status" value="1"/>
</dbReference>
<name>A0A9J5XJL8_SOLCO</name>
<feature type="compositionally biased region" description="Low complexity" evidence="2">
    <location>
        <begin position="198"/>
        <end position="207"/>
    </location>
</feature>
<dbReference type="EMBL" id="JACXVP010000009">
    <property type="protein sequence ID" value="KAG5587476.1"/>
    <property type="molecule type" value="Genomic_DNA"/>
</dbReference>
<keyword evidence="5" id="KW-1185">Reference proteome</keyword>
<reference evidence="4 5" key="1">
    <citation type="submission" date="2020-09" db="EMBL/GenBank/DDBJ databases">
        <title>De no assembly of potato wild relative species, Solanum commersonii.</title>
        <authorList>
            <person name="Cho K."/>
        </authorList>
    </citation>
    <scope>NUCLEOTIDE SEQUENCE [LARGE SCALE GENOMIC DNA]</scope>
    <source>
        <strain evidence="4">LZ3.2</strain>
        <tissue evidence="4">Leaf</tissue>
    </source>
</reference>
<proteinExistence type="predicted"/>
<feature type="region of interest" description="Disordered" evidence="2">
    <location>
        <begin position="165"/>
        <end position="207"/>
    </location>
</feature>
<feature type="compositionally biased region" description="Low complexity" evidence="2">
    <location>
        <begin position="1"/>
        <end position="21"/>
    </location>
</feature>
<dbReference type="OrthoDB" id="1304528at2759"/>
<dbReference type="Pfam" id="PF00098">
    <property type="entry name" value="zf-CCHC"/>
    <property type="match status" value="1"/>
</dbReference>
<comment type="caution">
    <text evidence="4">The sequence shown here is derived from an EMBL/GenBank/DDBJ whole genome shotgun (WGS) entry which is preliminary data.</text>
</comment>
<keyword evidence="1" id="KW-0479">Metal-binding</keyword>
<feature type="region of interest" description="Disordered" evidence="2">
    <location>
        <begin position="1"/>
        <end position="22"/>
    </location>
</feature>
<dbReference type="Gene3D" id="3.10.20.70">
    <property type="entry name" value="Glutamine synthetase, N-terminal domain"/>
    <property type="match status" value="1"/>
</dbReference>
<evidence type="ECO:0000313" key="4">
    <source>
        <dbReference type="EMBL" id="KAG5587476.1"/>
    </source>
</evidence>
<feature type="region of interest" description="Disordered" evidence="2">
    <location>
        <begin position="223"/>
        <end position="243"/>
    </location>
</feature>